<feature type="region of interest" description="Disordered" evidence="1">
    <location>
        <begin position="323"/>
        <end position="372"/>
    </location>
</feature>
<dbReference type="InterPro" id="IPR001304">
    <property type="entry name" value="C-type_lectin-like"/>
</dbReference>
<comment type="caution">
    <text evidence="3">The sequence shown here is derived from an EMBL/GenBank/DDBJ whole genome shotgun (WGS) entry which is preliminary data.</text>
</comment>
<evidence type="ECO:0000313" key="3">
    <source>
        <dbReference type="EMBL" id="CAB3370252.1"/>
    </source>
</evidence>
<feature type="domain" description="C-type lectin" evidence="2">
    <location>
        <begin position="415"/>
        <end position="540"/>
    </location>
</feature>
<evidence type="ECO:0000313" key="4">
    <source>
        <dbReference type="Proteomes" id="UP000494165"/>
    </source>
</evidence>
<keyword evidence="4" id="KW-1185">Reference proteome</keyword>
<reference evidence="3 4" key="1">
    <citation type="submission" date="2020-04" db="EMBL/GenBank/DDBJ databases">
        <authorList>
            <person name="Alioto T."/>
            <person name="Alioto T."/>
            <person name="Gomez Garrido J."/>
        </authorList>
    </citation>
    <scope>NUCLEOTIDE SEQUENCE [LARGE SCALE GENOMIC DNA]</scope>
</reference>
<dbReference type="PANTHER" id="PTHR22802:SF456">
    <property type="entry name" value="FI01427P"/>
    <property type="match status" value="1"/>
</dbReference>
<dbReference type="InterPro" id="IPR016186">
    <property type="entry name" value="C-type_lectin-like/link_sf"/>
</dbReference>
<dbReference type="AlphaFoldDB" id="A0A8S1CQE7"/>
<feature type="domain" description="C-type lectin" evidence="2">
    <location>
        <begin position="581"/>
        <end position="708"/>
    </location>
</feature>
<dbReference type="EMBL" id="CADEPI010000051">
    <property type="protein sequence ID" value="CAB3370252.1"/>
    <property type="molecule type" value="Genomic_DNA"/>
</dbReference>
<dbReference type="CDD" id="cd00037">
    <property type="entry name" value="CLECT"/>
    <property type="match status" value="4"/>
</dbReference>
<feature type="compositionally biased region" description="Low complexity" evidence="1">
    <location>
        <begin position="327"/>
        <end position="372"/>
    </location>
</feature>
<dbReference type="SMART" id="SM00034">
    <property type="entry name" value="CLECT"/>
    <property type="match status" value="3"/>
</dbReference>
<protein>
    <recommendedName>
        <fullName evidence="2">C-type lectin domain-containing protein</fullName>
    </recommendedName>
</protein>
<sequence length="875" mass="96758">MSIGVPWAAGEPDSLLPTDKCSFIQFNTGTVPLSMFDYDCDLTRWFICEGAVPECKPSCPVKTCSKDLALFDNSGKIISPSQYGAWRDTCGRRYLFSTTITDYISAYKVCCSLGMNLLTLETNAEMDCLTTLNNGDMKYNKYFYTSASSLDCRNRYEFCPDTGIVIAPNDTRWMPGQPQIGETALMIMLSPGSPTYFGDNMQIAKYNFICEGPIETNVIFNHFEHTAVKMIIMWTALLPSFIAMCTFTIETSAIIPSIVKVKFIKIRNTQQRRIFIEKCCADSISLCDLKNTTEYISTKSASTKFNKNTPALRISSLAKETETTEISSTALETTTSDASTDATTASTSLSTSTTSTTPTTTTTTTPTTTTTTTTTLPPCIPFTCKPSATKLDSKGLVDPRAVTNGFLKVACDRLYLFSVDKKTWADAATECCSFGMSLITVESWQRLSCISDLMNSADGSGLAGEYLTSLSDYQKEGTYIWCNGNNTTLGNLTWNSREPSGKSATGQEEDCGSITIGPGPVNSNVLNDIDCTTAKQYICETPDVQTCNSYSCQNTSCTVDPVKRAQSIGWRDAYNQEFKSVCGRQYYLHRTPVIYNDARLYCCQMGLEMLSVETPEEAQCLARNPFNFNFQCYIWTSAYYSDEIGCKKNWGWCPSGLNISIGVPWGAGEPNSLDKCTYIQWDAGPAAGPAPLSMFDYNCFNTRWFICEGLVPECKPTCPVKTCTKNSNLFDSSGKLLSSNQYGAWRDTCGRRYLFSTAKADYVSAYKTCCSLGMNLLTLETNAEIDCLTTLNDADMKYNNVDFLTSASSLDCKNRYEFCLDTGIVITCNDTRWNTGECNLGETTLMLKMRVGIPSRFTDFLQTASFNFICEGPIV</sequence>
<organism evidence="3 4">
    <name type="scientific">Cloeon dipterum</name>
    <dbReference type="NCBI Taxonomy" id="197152"/>
    <lineage>
        <taxon>Eukaryota</taxon>
        <taxon>Metazoa</taxon>
        <taxon>Ecdysozoa</taxon>
        <taxon>Arthropoda</taxon>
        <taxon>Hexapoda</taxon>
        <taxon>Insecta</taxon>
        <taxon>Pterygota</taxon>
        <taxon>Palaeoptera</taxon>
        <taxon>Ephemeroptera</taxon>
        <taxon>Pisciforma</taxon>
        <taxon>Baetidae</taxon>
        <taxon>Cloeon</taxon>
    </lineage>
</organism>
<dbReference type="PROSITE" id="PS50041">
    <property type="entry name" value="C_TYPE_LECTIN_2"/>
    <property type="match status" value="2"/>
</dbReference>
<dbReference type="Gene3D" id="3.10.100.10">
    <property type="entry name" value="Mannose-Binding Protein A, subunit A"/>
    <property type="match status" value="4"/>
</dbReference>
<evidence type="ECO:0000259" key="2">
    <source>
        <dbReference type="PROSITE" id="PS50041"/>
    </source>
</evidence>
<gene>
    <name evidence="3" type="ORF">CLODIP_2_CD00260</name>
</gene>
<dbReference type="SUPFAM" id="SSF56436">
    <property type="entry name" value="C-type lectin-like"/>
    <property type="match status" value="5"/>
</dbReference>
<dbReference type="PANTHER" id="PTHR22802">
    <property type="entry name" value="C-TYPE LECTIN SUPERFAMILY MEMBER"/>
    <property type="match status" value="1"/>
</dbReference>
<dbReference type="OrthoDB" id="7357196at2759"/>
<dbReference type="Pfam" id="PF00059">
    <property type="entry name" value="Lectin_C"/>
    <property type="match status" value="1"/>
</dbReference>
<accession>A0A8S1CQE7</accession>
<dbReference type="InterPro" id="IPR016187">
    <property type="entry name" value="CTDL_fold"/>
</dbReference>
<dbReference type="Proteomes" id="UP000494165">
    <property type="component" value="Unassembled WGS sequence"/>
</dbReference>
<dbReference type="InterPro" id="IPR051004">
    <property type="entry name" value="DC-SIGN_domain-containing"/>
</dbReference>
<evidence type="ECO:0000256" key="1">
    <source>
        <dbReference type="SAM" id="MobiDB-lite"/>
    </source>
</evidence>
<name>A0A8S1CQE7_9INSE</name>
<proteinExistence type="predicted"/>